<dbReference type="RefSeq" id="XP_038978197.1">
    <property type="nucleotide sequence ID" value="XM_039122269.1"/>
</dbReference>
<dbReference type="CDD" id="cd01647">
    <property type="entry name" value="RT_LTR"/>
    <property type="match status" value="1"/>
</dbReference>
<keyword evidence="8" id="KW-0862">Zinc</keyword>
<dbReference type="InterPro" id="IPR043128">
    <property type="entry name" value="Rev_trsase/Diguanyl_cyclase"/>
</dbReference>
<dbReference type="CDD" id="cd00303">
    <property type="entry name" value="retropepsin_like"/>
    <property type="match status" value="1"/>
</dbReference>
<dbReference type="FunFam" id="3.10.10.10:FF:000007">
    <property type="entry name" value="Retrovirus-related Pol polyprotein from transposon 17.6-like Protein"/>
    <property type="match status" value="1"/>
</dbReference>
<dbReference type="PROSITE" id="PS50878">
    <property type="entry name" value="RT_POL"/>
    <property type="match status" value="1"/>
</dbReference>
<dbReference type="SUPFAM" id="SSF56672">
    <property type="entry name" value="DNA/RNA polymerases"/>
    <property type="match status" value="1"/>
</dbReference>
<evidence type="ECO:0000256" key="9">
    <source>
        <dbReference type="SAM" id="MobiDB-lite"/>
    </source>
</evidence>
<protein>
    <submittedName>
        <fullName evidence="13">Uncharacterized protein LOC120108609</fullName>
    </submittedName>
</protein>
<keyword evidence="8" id="KW-0479">Metal-binding</keyword>
<name>A0A8B8ZXW0_PHODC</name>
<evidence type="ECO:0000256" key="4">
    <source>
        <dbReference type="ARBA" id="ARBA00022722"/>
    </source>
</evidence>
<dbReference type="Pfam" id="PF00078">
    <property type="entry name" value="RVT_1"/>
    <property type="match status" value="1"/>
</dbReference>
<dbReference type="PANTHER" id="PTHR35046:SF9">
    <property type="entry name" value="RNA-DIRECTED DNA POLYMERASE"/>
    <property type="match status" value="1"/>
</dbReference>
<reference evidence="13" key="1">
    <citation type="submission" date="2025-08" db="UniProtKB">
        <authorList>
            <consortium name="RefSeq"/>
        </authorList>
    </citation>
    <scope>IDENTIFICATION</scope>
    <source>
        <tissue evidence="13">Young leaves</tissue>
    </source>
</reference>
<dbReference type="GO" id="GO:0004519">
    <property type="term" value="F:endonuclease activity"/>
    <property type="evidence" value="ECO:0007669"/>
    <property type="project" value="UniProtKB-KW"/>
</dbReference>
<evidence type="ECO:0000256" key="1">
    <source>
        <dbReference type="ARBA" id="ARBA00022670"/>
    </source>
</evidence>
<dbReference type="Pfam" id="PF03732">
    <property type="entry name" value="Retrotrans_gag"/>
    <property type="match status" value="1"/>
</dbReference>
<feature type="region of interest" description="Disordered" evidence="9">
    <location>
        <begin position="49"/>
        <end position="100"/>
    </location>
</feature>
<feature type="region of interest" description="Disordered" evidence="9">
    <location>
        <begin position="278"/>
        <end position="341"/>
    </location>
</feature>
<dbReference type="SMART" id="SM00343">
    <property type="entry name" value="ZnF_C2HC"/>
    <property type="match status" value="1"/>
</dbReference>
<feature type="compositionally biased region" description="Basic and acidic residues" evidence="9">
    <location>
        <begin position="49"/>
        <end position="91"/>
    </location>
</feature>
<dbReference type="Gene3D" id="4.10.60.10">
    <property type="entry name" value="Zinc finger, CCHC-type"/>
    <property type="match status" value="1"/>
</dbReference>
<dbReference type="GO" id="GO:0008233">
    <property type="term" value="F:peptidase activity"/>
    <property type="evidence" value="ECO:0007669"/>
    <property type="project" value="UniProtKB-KW"/>
</dbReference>
<dbReference type="SUPFAM" id="SSF50630">
    <property type="entry name" value="Acid proteases"/>
    <property type="match status" value="1"/>
</dbReference>
<organism evidence="12 13">
    <name type="scientific">Phoenix dactylifera</name>
    <name type="common">Date palm</name>
    <dbReference type="NCBI Taxonomy" id="42345"/>
    <lineage>
        <taxon>Eukaryota</taxon>
        <taxon>Viridiplantae</taxon>
        <taxon>Streptophyta</taxon>
        <taxon>Embryophyta</taxon>
        <taxon>Tracheophyta</taxon>
        <taxon>Spermatophyta</taxon>
        <taxon>Magnoliopsida</taxon>
        <taxon>Liliopsida</taxon>
        <taxon>Arecaceae</taxon>
        <taxon>Coryphoideae</taxon>
        <taxon>Phoeniceae</taxon>
        <taxon>Phoenix</taxon>
    </lineage>
</organism>
<dbReference type="SUPFAM" id="SSF57756">
    <property type="entry name" value="Retrovirus zinc finger-like domains"/>
    <property type="match status" value="1"/>
</dbReference>
<keyword evidence="5" id="KW-0255">Endonuclease</keyword>
<feature type="compositionally biased region" description="Basic and acidic residues" evidence="9">
    <location>
        <begin position="322"/>
        <end position="341"/>
    </location>
</feature>
<dbReference type="Gene3D" id="3.30.70.270">
    <property type="match status" value="1"/>
</dbReference>
<keyword evidence="4" id="KW-0540">Nuclease</keyword>
<keyword evidence="8" id="KW-0863">Zinc-finger</keyword>
<dbReference type="Gene3D" id="3.10.10.10">
    <property type="entry name" value="HIV Type 1 Reverse Transcriptase, subunit A, domain 1"/>
    <property type="match status" value="1"/>
</dbReference>
<dbReference type="InterPro" id="IPR000477">
    <property type="entry name" value="RT_dom"/>
</dbReference>
<dbReference type="GO" id="GO:0008270">
    <property type="term" value="F:zinc ion binding"/>
    <property type="evidence" value="ECO:0007669"/>
    <property type="project" value="UniProtKB-KW"/>
</dbReference>
<evidence type="ECO:0000256" key="5">
    <source>
        <dbReference type="ARBA" id="ARBA00022759"/>
    </source>
</evidence>
<dbReference type="InterPro" id="IPR021109">
    <property type="entry name" value="Peptidase_aspartic_dom_sf"/>
</dbReference>
<dbReference type="InterPro" id="IPR001878">
    <property type="entry name" value="Znf_CCHC"/>
</dbReference>
<gene>
    <name evidence="13" type="primary">LOC120108609</name>
</gene>
<dbReference type="AlphaFoldDB" id="A0A8B8ZXW0"/>
<feature type="region of interest" description="Disordered" evidence="9">
    <location>
        <begin position="546"/>
        <end position="569"/>
    </location>
</feature>
<evidence type="ECO:0000256" key="3">
    <source>
        <dbReference type="ARBA" id="ARBA00022695"/>
    </source>
</evidence>
<dbReference type="PANTHER" id="PTHR35046">
    <property type="entry name" value="ZINC KNUCKLE (CCHC-TYPE) FAMILY PROTEIN"/>
    <property type="match status" value="1"/>
</dbReference>
<dbReference type="GO" id="GO:0003964">
    <property type="term" value="F:RNA-directed DNA polymerase activity"/>
    <property type="evidence" value="ECO:0007669"/>
    <property type="project" value="UniProtKB-KW"/>
</dbReference>
<feature type="compositionally biased region" description="Low complexity" evidence="9">
    <location>
        <begin position="303"/>
        <end position="316"/>
    </location>
</feature>
<evidence type="ECO:0000259" key="11">
    <source>
        <dbReference type="PROSITE" id="PS50878"/>
    </source>
</evidence>
<accession>A0A8B8ZXW0</accession>
<evidence type="ECO:0000256" key="8">
    <source>
        <dbReference type="PROSITE-ProRule" id="PRU00047"/>
    </source>
</evidence>
<feature type="domain" description="Reverse transcriptase" evidence="11">
    <location>
        <begin position="668"/>
        <end position="849"/>
    </location>
</feature>
<feature type="compositionally biased region" description="Basic and acidic residues" evidence="9">
    <location>
        <begin position="553"/>
        <end position="569"/>
    </location>
</feature>
<dbReference type="InterPro" id="IPR036875">
    <property type="entry name" value="Znf_CCHC_sf"/>
</dbReference>
<evidence type="ECO:0000259" key="10">
    <source>
        <dbReference type="PROSITE" id="PS50158"/>
    </source>
</evidence>
<dbReference type="InterPro" id="IPR043502">
    <property type="entry name" value="DNA/RNA_pol_sf"/>
</dbReference>
<feature type="domain" description="CCHC-type" evidence="10">
    <location>
        <begin position="344"/>
        <end position="360"/>
    </location>
</feature>
<dbReference type="Proteomes" id="UP000228380">
    <property type="component" value="Unplaced"/>
</dbReference>
<dbReference type="GeneID" id="120108609"/>
<dbReference type="Gene3D" id="2.40.70.10">
    <property type="entry name" value="Acid Proteases"/>
    <property type="match status" value="1"/>
</dbReference>
<keyword evidence="3" id="KW-0548">Nucleotidyltransferase</keyword>
<keyword evidence="12" id="KW-1185">Reference proteome</keyword>
<evidence type="ECO:0000256" key="7">
    <source>
        <dbReference type="ARBA" id="ARBA00022918"/>
    </source>
</evidence>
<dbReference type="GO" id="GO:0003676">
    <property type="term" value="F:nucleic acid binding"/>
    <property type="evidence" value="ECO:0007669"/>
    <property type="project" value="InterPro"/>
</dbReference>
<evidence type="ECO:0000313" key="13">
    <source>
        <dbReference type="RefSeq" id="XP_038978197.1"/>
    </source>
</evidence>
<keyword evidence="6" id="KW-0378">Hydrolase</keyword>
<keyword evidence="1" id="KW-0645">Protease</keyword>
<proteinExistence type="predicted"/>
<evidence type="ECO:0000256" key="2">
    <source>
        <dbReference type="ARBA" id="ARBA00022679"/>
    </source>
</evidence>
<dbReference type="InterPro" id="IPR005162">
    <property type="entry name" value="Retrotrans_gag_dom"/>
</dbReference>
<dbReference type="PROSITE" id="PS50158">
    <property type="entry name" value="ZF_CCHC"/>
    <property type="match status" value="1"/>
</dbReference>
<keyword evidence="2" id="KW-0808">Transferase</keyword>
<dbReference type="GO" id="GO:0006508">
    <property type="term" value="P:proteolysis"/>
    <property type="evidence" value="ECO:0007669"/>
    <property type="project" value="UniProtKB-KW"/>
</dbReference>
<dbReference type="KEGG" id="pda:120108609"/>
<keyword evidence="7" id="KW-0695">RNA-directed DNA polymerase</keyword>
<evidence type="ECO:0000313" key="12">
    <source>
        <dbReference type="Proteomes" id="UP000228380"/>
    </source>
</evidence>
<evidence type="ECO:0000256" key="6">
    <source>
        <dbReference type="ARBA" id="ARBA00022801"/>
    </source>
</evidence>
<sequence>MDPDISSILREINEKLGRLCTRVDALEEYQDRGSPSLANNPRERIDHPLFDRNHQHVNDYPRNRQNFDRNHNRPLDDYPRERPHHNERGRDPINQPLNDHRDIDDRILRSVRVEAPSFVGRMDPHEYLDWESDMNHYFEWYDMSEERKIRFAKMRLLGQAKYYWQNVERLILHRRQEPIRTWDEMKDKLREKYLPTSYQQRLLDQWQTLTQGNKSVTDYIAKFDEYLMRCHVNEDPSVTLSRFRAGLRNDIQRELFMREVYSLEQAYQLAQDYERFQRMPITRPSEPRTSSILGPRPEPHQVPRTNPNPTSTTRPPLVAPPPRKEDRGKGTLNEGRREGSSRGRCFNCHGIGHFANQCPSRALHIGEIEEEHPGETVEDEEIHIADPELAEGFDEPNFTEETEPEVRINVLRCTLTQPKECEDWRQTTIFHTYINNGNKVCKIIIDSGSCINAVSTDMISKLGLTPVDHPSPYKVAWLDTSSIPVRYRCKVPIKFQSYQEEIWCDVLPMDVGSIILGRPWLFDQDAALFGRTNTCSFTHKGKKITLYPSPPKKPKDSNSIKPKEEEQPKELHLINAKELERDIKESPSVWVLAVKEVSLKETSPIPEEMTSLLKEFEEIIPEELPDQLPPMRNIQHAIDLVPGATLPNAPHYRLNPTEHAELKRQVEELLRKGFIRESLSPCAVPALLTPKKDGTWRICIDSRAINKITIRYRFPIPRLDDMLDMISGSNIFSKIDLKSGYHQVRIRPGDEWKTAFKTKDGLYEWLVMPFGLSNAPSTFMRLMTQVLRPFMGTFVVVYFDDILIYSKTKEEHLDHLRQVFQTLRSESLFINLKKCEFMTTRVTFLGFVVTPDGLSVDPEKTDFRKWLISCPVPKPSMLLKLPGYILTKSFVYMGYPNPLYQTEMSSLSVISGKLYGI</sequence>
<dbReference type="OrthoDB" id="779869at2759"/>